<dbReference type="RefSeq" id="WP_071647987.1">
    <property type="nucleotide sequence ID" value="NZ_CP017962.1"/>
</dbReference>
<dbReference type="GeneID" id="71512780"/>
<dbReference type="GO" id="GO:0015969">
    <property type="term" value="P:guanosine tetraphosphate metabolic process"/>
    <property type="evidence" value="ECO:0007669"/>
    <property type="project" value="InterPro"/>
</dbReference>
<dbReference type="SMART" id="SM00954">
    <property type="entry name" value="RelA_SpoT"/>
    <property type="match status" value="1"/>
</dbReference>
<dbReference type="Gene3D" id="1.10.287.860">
    <property type="entry name" value="Nucleotidyltransferase"/>
    <property type="match status" value="1"/>
</dbReference>
<evidence type="ECO:0000256" key="1">
    <source>
        <dbReference type="ARBA" id="ARBA00004976"/>
    </source>
</evidence>
<evidence type="ECO:0000313" key="3">
    <source>
        <dbReference type="EMBL" id="APC46706.1"/>
    </source>
</evidence>
<accession>A0AAC9NJN6</accession>
<dbReference type="InterPro" id="IPR043519">
    <property type="entry name" value="NT_sf"/>
</dbReference>
<dbReference type="Proteomes" id="UP000182945">
    <property type="component" value="Chromosome"/>
</dbReference>
<gene>
    <name evidence="3" type="ORF">BME96_00105</name>
</gene>
<dbReference type="PANTHER" id="PTHR47837">
    <property type="entry name" value="GTP PYROPHOSPHOKINASE YJBM"/>
    <property type="match status" value="1"/>
</dbReference>
<feature type="domain" description="RelA/SpoT" evidence="2">
    <location>
        <begin position="63"/>
        <end position="186"/>
    </location>
</feature>
<dbReference type="InterPro" id="IPR052366">
    <property type="entry name" value="GTP_Pyrophosphokinase"/>
</dbReference>
<dbReference type="AlphaFoldDB" id="A0AAC9NJN6"/>
<organism evidence="3 4">
    <name type="scientific">Virgibacillus halodenitrificans</name>
    <name type="common">Bacillus halodenitrificans</name>
    <dbReference type="NCBI Taxonomy" id="1482"/>
    <lineage>
        <taxon>Bacteria</taxon>
        <taxon>Bacillati</taxon>
        <taxon>Bacillota</taxon>
        <taxon>Bacilli</taxon>
        <taxon>Bacillales</taxon>
        <taxon>Bacillaceae</taxon>
        <taxon>Virgibacillus</taxon>
    </lineage>
</organism>
<name>A0AAC9NJN6_VIRHA</name>
<dbReference type="SUPFAM" id="SSF81301">
    <property type="entry name" value="Nucleotidyltransferase"/>
    <property type="match status" value="1"/>
</dbReference>
<dbReference type="InterPro" id="IPR007685">
    <property type="entry name" value="RelA_SpoT"/>
</dbReference>
<dbReference type="Gene3D" id="3.30.460.10">
    <property type="entry name" value="Beta Polymerase, domain 2"/>
    <property type="match status" value="1"/>
</dbReference>
<reference evidence="3 4" key="1">
    <citation type="submission" date="2016-11" db="EMBL/GenBank/DDBJ databases">
        <title>Complete genome sequencing of Virgibacillus halodenitrificans PDB-F2.</title>
        <authorList>
            <person name="Sun Z."/>
            <person name="Zhou Y."/>
            <person name="Li H."/>
        </authorList>
    </citation>
    <scope>NUCLEOTIDE SEQUENCE [LARGE SCALE GENOMIC DNA]</scope>
    <source>
        <strain evidence="3 4">PDB-F2</strain>
    </source>
</reference>
<comment type="pathway">
    <text evidence="1">Purine metabolism; ppGpp biosynthesis; ppGpp from GTP: step 1/2.</text>
</comment>
<sequence length="252" mass="30352">MEWKRRIRMSDQNLQQLITVKNEMTRFMMTYKFGMDEMNTKLNILKEEFQHFHEYNPIEHIKTRLKSPESILKKMYRKNLEITLPSIKKNIQDIVGIRIVCSFISDIYRISEMLKQQKDITFIKIKDYIKHPKSTGYQSLHIIVSIPVYMSDRKEEVFAEIQIRTVAMDFWASLEHKIYYKYNKEIPERLTKELVDAARVASELDHRMEQLHKEVNHIKEAEQERELQVLQVNNENFHLPMGLLTSFIKEEE</sequence>
<dbReference type="CDD" id="cd05399">
    <property type="entry name" value="NT_Rel-Spo_like"/>
    <property type="match status" value="1"/>
</dbReference>
<dbReference type="Pfam" id="PF04607">
    <property type="entry name" value="RelA_SpoT"/>
    <property type="match status" value="1"/>
</dbReference>
<evidence type="ECO:0000259" key="2">
    <source>
        <dbReference type="SMART" id="SM00954"/>
    </source>
</evidence>
<evidence type="ECO:0000313" key="4">
    <source>
        <dbReference type="Proteomes" id="UP000182945"/>
    </source>
</evidence>
<dbReference type="KEGG" id="vhl:BME96_00105"/>
<protein>
    <submittedName>
        <fullName evidence="3">GTP pyrophosphokinase</fullName>
    </submittedName>
</protein>
<dbReference type="EMBL" id="CP017962">
    <property type="protein sequence ID" value="APC46706.1"/>
    <property type="molecule type" value="Genomic_DNA"/>
</dbReference>
<dbReference type="PANTHER" id="PTHR47837:SF2">
    <property type="entry name" value="GTP PYROPHOSPHOKINASE YWAC"/>
    <property type="match status" value="1"/>
</dbReference>
<proteinExistence type="predicted"/>